<reference evidence="2" key="1">
    <citation type="journal article" date="2023" name="Int. J. Syst. Evol. Microbiol.">
        <title>Collibacillus ludicampi gen. nov., sp. nov., a new soil bacterium of the family Alicyclobacillaceae.</title>
        <authorList>
            <person name="Jojima T."/>
            <person name="Ioku Y."/>
            <person name="Fukuta Y."/>
            <person name="Shirasaka N."/>
            <person name="Matsumura Y."/>
            <person name="Mori M."/>
        </authorList>
    </citation>
    <scope>NUCLEOTIDE SEQUENCE</scope>
    <source>
        <strain evidence="2">TP075</strain>
    </source>
</reference>
<proteinExistence type="predicted"/>
<sequence>MIDLWKQSQMQPITKSVETELLMNGPEPFFHPVTGKWVGPYEWYEGYAHVENEGTEEDSDSQEEDATNDETANEKRSRRTRKTVKDGE</sequence>
<organism evidence="2 3">
    <name type="scientific">Collibacillus ludicampi</name>
    <dbReference type="NCBI Taxonomy" id="2771369"/>
    <lineage>
        <taxon>Bacteria</taxon>
        <taxon>Bacillati</taxon>
        <taxon>Bacillota</taxon>
        <taxon>Bacilli</taxon>
        <taxon>Bacillales</taxon>
        <taxon>Alicyclobacillaceae</taxon>
        <taxon>Collibacillus</taxon>
    </lineage>
</organism>
<comment type="caution">
    <text evidence="2">The sequence shown here is derived from an EMBL/GenBank/DDBJ whole genome shotgun (WGS) entry which is preliminary data.</text>
</comment>
<dbReference type="Proteomes" id="UP001057291">
    <property type="component" value="Unassembled WGS sequence"/>
</dbReference>
<evidence type="ECO:0000256" key="1">
    <source>
        <dbReference type="SAM" id="MobiDB-lite"/>
    </source>
</evidence>
<dbReference type="RefSeq" id="WP_282200057.1">
    <property type="nucleotide sequence ID" value="NZ_BOQE01000001.1"/>
</dbReference>
<feature type="region of interest" description="Disordered" evidence="1">
    <location>
        <begin position="50"/>
        <end position="88"/>
    </location>
</feature>
<dbReference type="AlphaFoldDB" id="A0AAV4LGY8"/>
<gene>
    <name evidence="2" type="ORF">DNHGIG_25820</name>
</gene>
<protein>
    <submittedName>
        <fullName evidence="2">Uncharacterized protein</fullName>
    </submittedName>
</protein>
<feature type="compositionally biased region" description="Acidic residues" evidence="1">
    <location>
        <begin position="53"/>
        <end position="68"/>
    </location>
</feature>
<name>A0AAV4LGY8_9BACL</name>
<evidence type="ECO:0000313" key="2">
    <source>
        <dbReference type="EMBL" id="GIM47033.1"/>
    </source>
</evidence>
<evidence type="ECO:0000313" key="3">
    <source>
        <dbReference type="Proteomes" id="UP001057291"/>
    </source>
</evidence>
<dbReference type="EMBL" id="BOQE01000001">
    <property type="protein sequence ID" value="GIM47033.1"/>
    <property type="molecule type" value="Genomic_DNA"/>
</dbReference>
<accession>A0AAV4LGY8</accession>
<keyword evidence="3" id="KW-1185">Reference proteome</keyword>